<protein>
    <submittedName>
        <fullName evidence="2">Uncharacterized protein</fullName>
    </submittedName>
</protein>
<dbReference type="EMBL" id="JAAAHY010001958">
    <property type="protein sequence ID" value="KAF9945946.1"/>
    <property type="molecule type" value="Genomic_DNA"/>
</dbReference>
<organism evidence="2 3">
    <name type="scientific">Mortierella alpina</name>
    <name type="common">Oleaginous fungus</name>
    <name type="synonym">Mortierella renispora</name>
    <dbReference type="NCBI Taxonomy" id="64518"/>
    <lineage>
        <taxon>Eukaryota</taxon>
        <taxon>Fungi</taxon>
        <taxon>Fungi incertae sedis</taxon>
        <taxon>Mucoromycota</taxon>
        <taxon>Mortierellomycotina</taxon>
        <taxon>Mortierellomycetes</taxon>
        <taxon>Mortierellales</taxon>
        <taxon>Mortierellaceae</taxon>
        <taxon>Mortierella</taxon>
    </lineage>
</organism>
<feature type="region of interest" description="Disordered" evidence="1">
    <location>
        <begin position="521"/>
        <end position="554"/>
    </location>
</feature>
<evidence type="ECO:0000256" key="1">
    <source>
        <dbReference type="SAM" id="MobiDB-lite"/>
    </source>
</evidence>
<gene>
    <name evidence="2" type="ORF">BGZ70_003479</name>
</gene>
<dbReference type="Proteomes" id="UP000738359">
    <property type="component" value="Unassembled WGS sequence"/>
</dbReference>
<feature type="compositionally biased region" description="Polar residues" evidence="1">
    <location>
        <begin position="100"/>
        <end position="115"/>
    </location>
</feature>
<proteinExistence type="predicted"/>
<feature type="compositionally biased region" description="Pro residues" evidence="1">
    <location>
        <begin position="540"/>
        <end position="554"/>
    </location>
</feature>
<evidence type="ECO:0000313" key="3">
    <source>
        <dbReference type="Proteomes" id="UP000738359"/>
    </source>
</evidence>
<feature type="compositionally biased region" description="Low complexity" evidence="1">
    <location>
        <begin position="116"/>
        <end position="137"/>
    </location>
</feature>
<feature type="region of interest" description="Disordered" evidence="1">
    <location>
        <begin position="334"/>
        <end position="355"/>
    </location>
</feature>
<keyword evidence="3" id="KW-1185">Reference proteome</keyword>
<accession>A0A9P6ISA4</accession>
<name>A0A9P6ISA4_MORAP</name>
<comment type="caution">
    <text evidence="2">The sequence shown here is derived from an EMBL/GenBank/DDBJ whole genome shotgun (WGS) entry which is preliminary data.</text>
</comment>
<evidence type="ECO:0000313" key="2">
    <source>
        <dbReference type="EMBL" id="KAF9945946.1"/>
    </source>
</evidence>
<sequence>MPAERRAMRYLIQMRWEPLPEPGTFIPHLKSANPPSTMVVVAKVWAKLKQFFNGQQHESYQQMENLMDVGGMVDAFTAAPYIELQGENSVEQESLRPERAQSSLTTNRSLSTARTSSGRKSTSDSSSSSGSSSASQLSVGAIKRMRLEFEQHGSEFTPSAWTTPSGANADAVIAEHVLTLVAESPMHSYIITDPSTMLKLFVSEADRQAVAGVIKSCTSDATWSLPRSEEHYLSLYDRRPEDLKEMLDMGCLGVMAEARARTTDEGAPLPGRSFCSLVHRLVDQLFRVYERNKFQVQSRKSESWFRENLWAGLHDIFNVLDALNYEPGEIHCQASARRKNRDRESTQTKQQVGRKADGLVSAVEPACELLIVEGANIDNGPQGTKAMTDTLKLAKMMKDMFDVILEKVSETIHDESILKDARHKLATFGLRFSAGSLALYSLRKLPQGRYYVLECEGLLTFPAVWKKDGSNTSTVLTVISTLLALQHRLLQMAKLIEGWTKVSFSLPKPVGAGDRAWPATLSTPIMRPRNAPSTSSSSTPPIPSAPAPPSPLRI</sequence>
<dbReference type="AlphaFoldDB" id="A0A9P6ISA4"/>
<reference evidence="2" key="1">
    <citation type="journal article" date="2020" name="Fungal Divers.">
        <title>Resolving the Mortierellaceae phylogeny through synthesis of multi-gene phylogenetics and phylogenomics.</title>
        <authorList>
            <person name="Vandepol N."/>
            <person name="Liber J."/>
            <person name="Desiro A."/>
            <person name="Na H."/>
            <person name="Kennedy M."/>
            <person name="Barry K."/>
            <person name="Grigoriev I.V."/>
            <person name="Miller A.N."/>
            <person name="O'Donnell K."/>
            <person name="Stajich J.E."/>
            <person name="Bonito G."/>
        </authorList>
    </citation>
    <scope>NUCLEOTIDE SEQUENCE</scope>
    <source>
        <strain evidence="2">CK1249</strain>
    </source>
</reference>
<dbReference type="OrthoDB" id="2447334at2759"/>
<feature type="region of interest" description="Disordered" evidence="1">
    <location>
        <begin position="88"/>
        <end position="137"/>
    </location>
</feature>